<dbReference type="EMBL" id="CM001466">
    <property type="protein sequence ID" value="EHY91291.1"/>
    <property type="molecule type" value="Genomic_DNA"/>
</dbReference>
<evidence type="ECO:0000259" key="2">
    <source>
        <dbReference type="Pfam" id="PF03703"/>
    </source>
</evidence>
<keyword evidence="1" id="KW-0812">Transmembrane</keyword>
<dbReference type="InterPro" id="IPR005182">
    <property type="entry name" value="YdbS-like_PH"/>
</dbReference>
<organism evidence="3 4">
    <name type="scientific">Saccharomonospora azurea NA-128</name>
    <dbReference type="NCBI Taxonomy" id="882081"/>
    <lineage>
        <taxon>Bacteria</taxon>
        <taxon>Bacillati</taxon>
        <taxon>Actinomycetota</taxon>
        <taxon>Actinomycetes</taxon>
        <taxon>Pseudonocardiales</taxon>
        <taxon>Pseudonocardiaceae</taxon>
        <taxon>Saccharomonospora</taxon>
    </lineage>
</organism>
<dbReference type="Pfam" id="PF03703">
    <property type="entry name" value="bPH_2"/>
    <property type="match status" value="2"/>
</dbReference>
<dbReference type="HOGENOM" id="CLU_024617_1_0_11"/>
<evidence type="ECO:0000256" key="1">
    <source>
        <dbReference type="SAM" id="Phobius"/>
    </source>
</evidence>
<feature type="domain" description="YdbS-like PH" evidence="2">
    <location>
        <begin position="79"/>
        <end position="153"/>
    </location>
</feature>
<feature type="transmembrane region" description="Helical" evidence="1">
    <location>
        <begin position="53"/>
        <end position="74"/>
    </location>
</feature>
<dbReference type="Proteomes" id="UP000004705">
    <property type="component" value="Chromosome"/>
</dbReference>
<feature type="transmembrane region" description="Helical" evidence="1">
    <location>
        <begin position="25"/>
        <end position="47"/>
    </location>
</feature>
<evidence type="ECO:0000313" key="3">
    <source>
        <dbReference type="EMBL" id="EHY91291.1"/>
    </source>
</evidence>
<dbReference type="PANTHER" id="PTHR34473:SF2">
    <property type="entry name" value="UPF0699 TRANSMEMBRANE PROTEIN YDBT"/>
    <property type="match status" value="1"/>
</dbReference>
<dbReference type="PIRSF" id="PIRSF026631">
    <property type="entry name" value="UCP026631"/>
    <property type="match status" value="1"/>
</dbReference>
<feature type="transmembrane region" description="Helical" evidence="1">
    <location>
        <begin position="229"/>
        <end position="256"/>
    </location>
</feature>
<keyword evidence="4" id="KW-1185">Reference proteome</keyword>
<dbReference type="AlphaFoldDB" id="H8G614"/>
<protein>
    <submittedName>
        <fullName evidence="3">Membrane protein</fullName>
    </submittedName>
</protein>
<gene>
    <name evidence="3" type="ORF">SacazDRAFT_04454</name>
</gene>
<name>H8G614_9PSEU</name>
<evidence type="ECO:0000313" key="4">
    <source>
        <dbReference type="Proteomes" id="UP000004705"/>
    </source>
</evidence>
<feature type="domain" description="YdbS-like PH" evidence="2">
    <location>
        <begin position="420"/>
        <end position="490"/>
    </location>
</feature>
<accession>H8G614</accession>
<reference evidence="3 4" key="1">
    <citation type="journal article" date="2012" name="Stand. Genomic Sci.">
        <title>Genome sequence of the soil bacterium Saccharomonospora azurea type strain (NA-128(T)).</title>
        <authorList>
            <person name="Klenk H.P."/>
            <person name="Held B."/>
            <person name="Lucas S."/>
            <person name="Lapidus A."/>
            <person name="Copeland A."/>
            <person name="Hammon N."/>
            <person name="Pitluck S."/>
            <person name="Goodwin L.A."/>
            <person name="Han C."/>
            <person name="Tapia R."/>
            <person name="Brambilla E.M."/>
            <person name="Potter G."/>
            <person name="Land M."/>
            <person name="Ivanova N."/>
            <person name="Rohde M."/>
            <person name="Goker M."/>
            <person name="Detter J.C."/>
            <person name="Kyrpides N.C."/>
            <person name="Woyke T."/>
        </authorList>
    </citation>
    <scope>NUCLEOTIDE SEQUENCE [LARGE SCALE GENOMIC DNA]</scope>
    <source>
        <strain evidence="3 4">NA-128</strain>
    </source>
</reference>
<feature type="transmembrane region" description="Helical" evidence="1">
    <location>
        <begin position="374"/>
        <end position="393"/>
    </location>
</feature>
<sequence>MTTEGDVVRTESTGAGWKQLDRRTIALTAVRCLGGGIATAVSGTVWLSRVLPLGDIVLIALCVTVALVAGGAVVERVRWVRTRYRVLPDRFELRKGIVVRSRRSLQRDRIRTVDITASPLLRVFRLVRVDIGTGEQTSGDGASLSLNPVSRADAEWLRTTLLDRERTDEPTAADDAVLSTLDMSWIRYAPVSFATPLLGTAAFGGLLQVTEWFGMQNDALRWVGHLLGALPVVGVLVLLAVVAMIVGAVAATAVFVEMWWQYRLKREPGGTLRVRRGLLTTRSTSVEERRLRGIELVEPLGNRLMGAARIDAVATGMSQSAQGNNGEHNTLHPAAPRELVGRVGAAVLREPVSPVDSVRLRAHPRAALGRRIRWALIAVAAVVLPLLVLGLAVTSVLVHLAWVGAVVLLPVGVALAFDAYRNLGHGITGRYLVARHGALRRGTVALQRGGVIGWTVRQSLFQRRKGLVTLTATTAAGAQGYSAYDVDEHEGLAFAEEAVPGLLTPFVERTAR</sequence>
<feature type="transmembrane region" description="Helical" evidence="1">
    <location>
        <begin position="399"/>
        <end position="420"/>
    </location>
</feature>
<dbReference type="InterPro" id="IPR014529">
    <property type="entry name" value="UCP026631"/>
</dbReference>
<keyword evidence="1" id="KW-0472">Membrane</keyword>
<dbReference type="OrthoDB" id="4121259at2"/>
<dbReference type="PANTHER" id="PTHR34473">
    <property type="entry name" value="UPF0699 TRANSMEMBRANE PROTEIN YDBS"/>
    <property type="match status" value="1"/>
</dbReference>
<dbReference type="RefSeq" id="WP_005445224.1">
    <property type="nucleotide sequence ID" value="NZ_CM001466.1"/>
</dbReference>
<feature type="transmembrane region" description="Helical" evidence="1">
    <location>
        <begin position="188"/>
        <end position="209"/>
    </location>
</feature>
<keyword evidence="1" id="KW-1133">Transmembrane helix</keyword>
<proteinExistence type="predicted"/>